<dbReference type="SUPFAM" id="SSF52218">
    <property type="entry name" value="Flavoproteins"/>
    <property type="match status" value="1"/>
</dbReference>
<dbReference type="GO" id="GO:0005829">
    <property type="term" value="C:cytosol"/>
    <property type="evidence" value="ECO:0007669"/>
    <property type="project" value="TreeGrafter"/>
</dbReference>
<gene>
    <name evidence="4" type="ORF">I6H06_02585</name>
</gene>
<dbReference type="GO" id="GO:0003955">
    <property type="term" value="F:NAD(P)H dehydrogenase (quinone) activity"/>
    <property type="evidence" value="ECO:0007669"/>
    <property type="project" value="TreeGrafter"/>
</dbReference>
<dbReference type="Proteomes" id="UP000594892">
    <property type="component" value="Chromosome 1"/>
</dbReference>
<dbReference type="Pfam" id="PF02525">
    <property type="entry name" value="Flavodoxin_2"/>
    <property type="match status" value="1"/>
</dbReference>
<dbReference type="PANTHER" id="PTHR10204:SF34">
    <property type="entry name" value="NAD(P)H DEHYDROGENASE [QUINONE] 1 ISOFORM 1"/>
    <property type="match status" value="1"/>
</dbReference>
<evidence type="ECO:0000313" key="5">
    <source>
        <dbReference type="Proteomes" id="UP000594892"/>
    </source>
</evidence>
<name>A0AAP9Y0W0_BURGL</name>
<sequence length="88" mass="10069">MRLPHETGRSKSRSWWTYSANVTKPQKVLAADALILLFPLWWYGMPAIMKGWIGRVWAYGYRRAGNACRHAGFTKIDASTLHCLNKST</sequence>
<keyword evidence="2" id="KW-0560">Oxidoreductase</keyword>
<evidence type="ECO:0000259" key="3">
    <source>
        <dbReference type="Pfam" id="PF02525"/>
    </source>
</evidence>
<comment type="similarity">
    <text evidence="1">Belongs to the NAD(P)H dehydrogenase (quinone) family.</text>
</comment>
<protein>
    <submittedName>
        <fullName evidence="4">NAD(P)H-dependent oxidoreductase</fullName>
    </submittedName>
</protein>
<organism evidence="4 5">
    <name type="scientific">Burkholderia glumae</name>
    <name type="common">Pseudomonas glumae</name>
    <dbReference type="NCBI Taxonomy" id="337"/>
    <lineage>
        <taxon>Bacteria</taxon>
        <taxon>Pseudomonadati</taxon>
        <taxon>Pseudomonadota</taxon>
        <taxon>Betaproteobacteria</taxon>
        <taxon>Burkholderiales</taxon>
        <taxon>Burkholderiaceae</taxon>
        <taxon>Burkholderia</taxon>
    </lineage>
</organism>
<dbReference type="InterPro" id="IPR051545">
    <property type="entry name" value="NAD(P)H_dehydrogenase_qn"/>
</dbReference>
<feature type="domain" description="Flavodoxin-like fold" evidence="3">
    <location>
        <begin position="24"/>
        <end position="61"/>
    </location>
</feature>
<dbReference type="InterPro" id="IPR003680">
    <property type="entry name" value="Flavodoxin_fold"/>
</dbReference>
<accession>A0AAP9Y0W0</accession>
<evidence type="ECO:0000256" key="2">
    <source>
        <dbReference type="ARBA" id="ARBA00023002"/>
    </source>
</evidence>
<reference evidence="4 5" key="1">
    <citation type="submission" date="2020-12" db="EMBL/GenBank/DDBJ databases">
        <title>FDA dAtabase for Regulatory Grade micrObial Sequences (FDA-ARGOS): Supporting development and validation of Infectious Disease Dx tests.</title>
        <authorList>
            <person name="Minogue T."/>
            <person name="Wolcott M."/>
            <person name="Wasieloski L."/>
            <person name="Aguilar W."/>
            <person name="Moore D."/>
            <person name="Jaissle J."/>
            <person name="Tallon L."/>
            <person name="Sadzewicz L."/>
            <person name="Zhao X."/>
            <person name="Boylan J."/>
            <person name="Ott S."/>
            <person name="Bowen H."/>
            <person name="Vavikolanu K."/>
            <person name="Mehta A."/>
            <person name="Aluvathingal J."/>
            <person name="Nadendla S."/>
            <person name="Yan Y."/>
            <person name="Sichtig H."/>
        </authorList>
    </citation>
    <scope>NUCLEOTIDE SEQUENCE [LARGE SCALE GENOMIC DNA]</scope>
    <source>
        <strain evidence="4 5">FDAARGOS_949</strain>
    </source>
</reference>
<dbReference type="Gene3D" id="3.40.50.360">
    <property type="match status" value="1"/>
</dbReference>
<evidence type="ECO:0000256" key="1">
    <source>
        <dbReference type="ARBA" id="ARBA00006252"/>
    </source>
</evidence>
<proteinExistence type="inferred from homology"/>
<dbReference type="AlphaFoldDB" id="A0AAP9Y0W0"/>
<dbReference type="EMBL" id="CP065600">
    <property type="protein sequence ID" value="QPQ91277.1"/>
    <property type="molecule type" value="Genomic_DNA"/>
</dbReference>
<dbReference type="PANTHER" id="PTHR10204">
    <property type="entry name" value="NAD P H OXIDOREDUCTASE-RELATED"/>
    <property type="match status" value="1"/>
</dbReference>
<dbReference type="InterPro" id="IPR029039">
    <property type="entry name" value="Flavoprotein-like_sf"/>
</dbReference>
<evidence type="ECO:0000313" key="4">
    <source>
        <dbReference type="EMBL" id="QPQ91277.1"/>
    </source>
</evidence>